<accession>A0A1U8APA8</accession>
<dbReference type="RefSeq" id="XP_010269617.1">
    <property type="nucleotide sequence ID" value="XM_010271315.2"/>
</dbReference>
<evidence type="ECO:0000313" key="1">
    <source>
        <dbReference type="Proteomes" id="UP000189703"/>
    </source>
</evidence>
<evidence type="ECO:0000313" key="2">
    <source>
        <dbReference type="RefSeq" id="XP_010269617.1"/>
    </source>
</evidence>
<sequence length="157" mass="18817">MLNKRRERFCVCDRGIDLNSKSIFERSIEKRKVLRLQQRYRSELQIHPSAEFFRLPEIAFLCNLMLTGQQFCEEDWSTLKKKYSSLSEDDLVRYCFSSFYIVALLHDTLGISLDDERHKLERDKHLYKAFQHFDKDQRGYICDRMPGLLILCRLEAP</sequence>
<dbReference type="KEGG" id="nnu:104606218"/>
<dbReference type="Gene3D" id="3.30.420.150">
    <property type="entry name" value="Exopolyphosphatase. Domain 2"/>
    <property type="match status" value="1"/>
</dbReference>
<dbReference type="OrthoDB" id="6372431at2759"/>
<dbReference type="AlphaFoldDB" id="A0A1U8APA8"/>
<keyword evidence="1" id="KW-1185">Reference proteome</keyword>
<dbReference type="eggNOG" id="KOG1386">
    <property type="taxonomic scope" value="Eukaryota"/>
</dbReference>
<dbReference type="InParanoid" id="A0A1U8APA8"/>
<organism evidence="1 2">
    <name type="scientific">Nelumbo nucifera</name>
    <name type="common">Sacred lotus</name>
    <dbReference type="NCBI Taxonomy" id="4432"/>
    <lineage>
        <taxon>Eukaryota</taxon>
        <taxon>Viridiplantae</taxon>
        <taxon>Streptophyta</taxon>
        <taxon>Embryophyta</taxon>
        <taxon>Tracheophyta</taxon>
        <taxon>Spermatophyta</taxon>
        <taxon>Magnoliopsida</taxon>
        <taxon>Proteales</taxon>
        <taxon>Nelumbonaceae</taxon>
        <taxon>Nelumbo</taxon>
    </lineage>
</organism>
<dbReference type="GeneID" id="104606218"/>
<dbReference type="Proteomes" id="UP000189703">
    <property type="component" value="Unplaced"/>
</dbReference>
<proteinExistence type="predicted"/>
<reference evidence="2" key="1">
    <citation type="submission" date="2025-08" db="UniProtKB">
        <authorList>
            <consortium name="RefSeq"/>
        </authorList>
    </citation>
    <scope>IDENTIFICATION</scope>
</reference>
<gene>
    <name evidence="2" type="primary">LOC104606218</name>
</gene>
<name>A0A1U8APA8_NELNU</name>
<protein>
    <submittedName>
        <fullName evidence="2">Probable apyrase 6 isoform X1</fullName>
    </submittedName>
</protein>